<comment type="caution">
    <text evidence="6">The sequence shown here is derived from an EMBL/GenBank/DDBJ whole genome shotgun (WGS) entry which is preliminary data.</text>
</comment>
<name>A0A916Z4K0_9SPHN</name>
<protein>
    <recommendedName>
        <fullName evidence="5">Major facilitator superfamily (MFS) profile domain-containing protein</fullName>
    </recommendedName>
</protein>
<dbReference type="PROSITE" id="PS50850">
    <property type="entry name" value="MFS"/>
    <property type="match status" value="1"/>
</dbReference>
<feature type="transmembrane region" description="Helical" evidence="4">
    <location>
        <begin position="336"/>
        <end position="357"/>
    </location>
</feature>
<dbReference type="SUPFAM" id="SSF103473">
    <property type="entry name" value="MFS general substrate transporter"/>
    <property type="match status" value="1"/>
</dbReference>
<feature type="transmembrane region" description="Helical" evidence="4">
    <location>
        <begin position="131"/>
        <end position="155"/>
    </location>
</feature>
<dbReference type="EMBL" id="BMIP01000006">
    <property type="protein sequence ID" value="GGD75922.1"/>
    <property type="molecule type" value="Genomic_DNA"/>
</dbReference>
<keyword evidence="3 4" id="KW-0472">Membrane</keyword>
<reference evidence="6" key="2">
    <citation type="submission" date="2020-09" db="EMBL/GenBank/DDBJ databases">
        <authorList>
            <person name="Sun Q."/>
            <person name="Zhou Y."/>
        </authorList>
    </citation>
    <scope>NUCLEOTIDE SEQUENCE</scope>
    <source>
        <strain evidence="6">CGMCC 1.15360</strain>
    </source>
</reference>
<evidence type="ECO:0000256" key="1">
    <source>
        <dbReference type="ARBA" id="ARBA00022692"/>
    </source>
</evidence>
<keyword evidence="2 4" id="KW-1133">Transmembrane helix</keyword>
<feature type="domain" description="Major facilitator superfamily (MFS) profile" evidence="5">
    <location>
        <begin position="1"/>
        <end position="385"/>
    </location>
</feature>
<feature type="transmembrane region" description="Helical" evidence="4">
    <location>
        <begin position="42"/>
        <end position="60"/>
    </location>
</feature>
<evidence type="ECO:0000259" key="5">
    <source>
        <dbReference type="PROSITE" id="PS50850"/>
    </source>
</evidence>
<keyword evidence="1 4" id="KW-0812">Transmembrane</keyword>
<accession>A0A916Z4K0</accession>
<dbReference type="InterPro" id="IPR036259">
    <property type="entry name" value="MFS_trans_sf"/>
</dbReference>
<dbReference type="PANTHER" id="PTHR23528:SF1">
    <property type="entry name" value="MAJOR FACILITATOR SUPERFAMILY (MFS) PROFILE DOMAIN-CONTAINING PROTEIN"/>
    <property type="match status" value="1"/>
</dbReference>
<feature type="transmembrane region" description="Helical" evidence="4">
    <location>
        <begin position="273"/>
        <end position="293"/>
    </location>
</feature>
<keyword evidence="7" id="KW-1185">Reference proteome</keyword>
<dbReference type="PANTHER" id="PTHR23528">
    <property type="match status" value="1"/>
</dbReference>
<dbReference type="Gene3D" id="1.20.1250.20">
    <property type="entry name" value="MFS general substrate transporter like domains"/>
    <property type="match status" value="2"/>
</dbReference>
<feature type="transmembrane region" description="Helical" evidence="4">
    <location>
        <begin position="161"/>
        <end position="179"/>
    </location>
</feature>
<feature type="transmembrane region" description="Helical" evidence="4">
    <location>
        <begin position="363"/>
        <end position="382"/>
    </location>
</feature>
<feature type="transmembrane region" description="Helical" evidence="4">
    <location>
        <begin position="97"/>
        <end position="119"/>
    </location>
</feature>
<feature type="transmembrane region" description="Helical" evidence="4">
    <location>
        <begin position="243"/>
        <end position="261"/>
    </location>
</feature>
<evidence type="ECO:0000313" key="7">
    <source>
        <dbReference type="Proteomes" id="UP000612349"/>
    </source>
</evidence>
<sequence>MRFLALYALAAAGGSVSYAPFLSLLFPARVAAEWGDQGLQVLSLTAFVGAISASLANIAFGWLSDRTGGRRGWIFAGVILSGILLVAIQMVQDLTAIIAMIVIWQVALNMMLAPLAAWAGDCVPHEQKGTLGGLLSMSPAMGAVMGAIATVPGFLSVEMRPAFIAACVAVMVLPVVLLGRPRPMPQLMIDLPEDERMSDGHSHTQVVRMWIARLLVQIAEAALFAFQLFWFRSIAEDFTENDTALVFVLVLSGSVPMALLAGRWSDRIRRPVLPLEIAAGCSAVGLLFMGLSADIMSGVISYVFFGISSGVFLALHSSQTLRVLPRPSTRGRDLGLFNLTNTVPSLIMPWLALALVPVFGFDALFLVLGGLCALACLLLLTMRRL</sequence>
<feature type="transmembrane region" description="Helical" evidence="4">
    <location>
        <begin position="72"/>
        <end position="91"/>
    </location>
</feature>
<proteinExistence type="predicted"/>
<dbReference type="InterPro" id="IPR020846">
    <property type="entry name" value="MFS_dom"/>
</dbReference>
<gene>
    <name evidence="6" type="ORF">GCM10010990_26930</name>
</gene>
<feature type="transmembrane region" description="Helical" evidence="4">
    <location>
        <begin position="210"/>
        <end position="231"/>
    </location>
</feature>
<evidence type="ECO:0000256" key="2">
    <source>
        <dbReference type="ARBA" id="ARBA00022989"/>
    </source>
</evidence>
<dbReference type="InterPro" id="IPR011701">
    <property type="entry name" value="MFS"/>
</dbReference>
<evidence type="ECO:0000256" key="4">
    <source>
        <dbReference type="SAM" id="Phobius"/>
    </source>
</evidence>
<evidence type="ECO:0000256" key="3">
    <source>
        <dbReference type="ARBA" id="ARBA00023136"/>
    </source>
</evidence>
<evidence type="ECO:0000313" key="6">
    <source>
        <dbReference type="EMBL" id="GGD75922.1"/>
    </source>
</evidence>
<dbReference type="AlphaFoldDB" id="A0A916Z4K0"/>
<feature type="transmembrane region" description="Helical" evidence="4">
    <location>
        <begin position="299"/>
        <end position="315"/>
    </location>
</feature>
<dbReference type="GO" id="GO:0022857">
    <property type="term" value="F:transmembrane transporter activity"/>
    <property type="evidence" value="ECO:0007669"/>
    <property type="project" value="InterPro"/>
</dbReference>
<dbReference type="Pfam" id="PF07690">
    <property type="entry name" value="MFS_1"/>
    <property type="match status" value="2"/>
</dbReference>
<dbReference type="Proteomes" id="UP000612349">
    <property type="component" value="Unassembled WGS sequence"/>
</dbReference>
<organism evidence="6 7">
    <name type="scientific">Croceicoccus mobilis</name>
    <dbReference type="NCBI Taxonomy" id="1703339"/>
    <lineage>
        <taxon>Bacteria</taxon>
        <taxon>Pseudomonadati</taxon>
        <taxon>Pseudomonadota</taxon>
        <taxon>Alphaproteobacteria</taxon>
        <taxon>Sphingomonadales</taxon>
        <taxon>Erythrobacteraceae</taxon>
        <taxon>Croceicoccus</taxon>
    </lineage>
</organism>
<reference evidence="6" key="1">
    <citation type="journal article" date="2014" name="Int. J. Syst. Evol. Microbiol.">
        <title>Complete genome sequence of Corynebacterium casei LMG S-19264T (=DSM 44701T), isolated from a smear-ripened cheese.</title>
        <authorList>
            <consortium name="US DOE Joint Genome Institute (JGI-PGF)"/>
            <person name="Walter F."/>
            <person name="Albersmeier A."/>
            <person name="Kalinowski J."/>
            <person name="Ruckert C."/>
        </authorList>
    </citation>
    <scope>NUCLEOTIDE SEQUENCE</scope>
    <source>
        <strain evidence="6">CGMCC 1.15360</strain>
    </source>
</reference>